<accession>A0AB34YUH1</accession>
<dbReference type="InterPro" id="IPR009003">
    <property type="entry name" value="Peptidase_S1_PA"/>
</dbReference>
<organism evidence="2 3">
    <name type="scientific">Brucella pecoris</name>
    <dbReference type="NCBI Taxonomy" id="867683"/>
    <lineage>
        <taxon>Bacteria</taxon>
        <taxon>Pseudomonadati</taxon>
        <taxon>Pseudomonadota</taxon>
        <taxon>Alphaproteobacteria</taxon>
        <taxon>Hyphomicrobiales</taxon>
        <taxon>Brucellaceae</taxon>
        <taxon>Brucella/Ochrobactrum group</taxon>
        <taxon>Brucella</taxon>
    </lineage>
</organism>
<dbReference type="InterPro" id="IPR043504">
    <property type="entry name" value="Peptidase_S1_PA_chymotrypsin"/>
</dbReference>
<dbReference type="EMBL" id="JACIEX010000004">
    <property type="protein sequence ID" value="MBB4093979.1"/>
    <property type="molecule type" value="Genomic_DNA"/>
</dbReference>
<sequence length="357" mass="38895">MIAKEGWVVTNAHVVDGCDYVEVSSFGKAAEIQSDKQNDLAVLRLPTVPADIQPLKLRNAQPKLGEDVAALGYPLAKLLSDSIKITMGNINSLIGLENDTRYLQISTPIQPGNSGGPLVDRSGFLLGINSAKLDDSYAIKTSGSIPQNVNFAIKSNILELFLQSRSINFTKEDAAASELSSADLAEKVSKSVFQIVCYSNELPKAVASAPPPPPPAVEQQTPSPTYRDTSSSRLNSLAAEYVKLLISSNSDGRTALSVANDAYANYVDYFGKTTTHREVLADKKRYYDRWPIRTSQVRDYTVEVFCENNKCAVTGEYDWFVSSPKRNKKAAGTASFYYVLDMQGGIKVISEGGKARK</sequence>
<evidence type="ECO:0000313" key="2">
    <source>
        <dbReference type="EMBL" id="MBB4093979.1"/>
    </source>
</evidence>
<name>A0AB34YUH1_9HYPH</name>
<dbReference type="InterPro" id="IPR001940">
    <property type="entry name" value="Peptidase_S1C"/>
</dbReference>
<evidence type="ECO:0008006" key="4">
    <source>
        <dbReference type="Google" id="ProtNLM"/>
    </source>
</evidence>
<dbReference type="Pfam" id="PF13365">
    <property type="entry name" value="Trypsin_2"/>
    <property type="match status" value="1"/>
</dbReference>
<dbReference type="Gene3D" id="2.40.10.10">
    <property type="entry name" value="Trypsin-like serine proteases"/>
    <property type="match status" value="2"/>
</dbReference>
<feature type="region of interest" description="Disordered" evidence="1">
    <location>
        <begin position="206"/>
        <end position="230"/>
    </location>
</feature>
<dbReference type="AlphaFoldDB" id="A0AB34YUH1"/>
<dbReference type="PANTHER" id="PTHR43019:SF23">
    <property type="entry name" value="PROTEASE DO-LIKE 5, CHLOROPLASTIC"/>
    <property type="match status" value="1"/>
</dbReference>
<keyword evidence="3" id="KW-1185">Reference proteome</keyword>
<reference evidence="2 3" key="1">
    <citation type="submission" date="2020-08" db="EMBL/GenBank/DDBJ databases">
        <title>Genomic Encyclopedia of Type Strains, Phase IV (KMG-IV): sequencing the most valuable type-strain genomes for metagenomic binning, comparative biology and taxonomic classification.</title>
        <authorList>
            <person name="Goeker M."/>
        </authorList>
    </citation>
    <scope>NUCLEOTIDE SEQUENCE [LARGE SCALE GENOMIC DNA]</scope>
    <source>
        <strain evidence="2 3">DSM 23868</strain>
    </source>
</reference>
<dbReference type="PANTHER" id="PTHR43019">
    <property type="entry name" value="SERINE ENDOPROTEASE DEGS"/>
    <property type="match status" value="1"/>
</dbReference>
<dbReference type="Proteomes" id="UP000553980">
    <property type="component" value="Unassembled WGS sequence"/>
</dbReference>
<protein>
    <recommendedName>
        <fullName evidence="4">Serine protease</fullName>
    </recommendedName>
</protein>
<dbReference type="SUPFAM" id="SSF50494">
    <property type="entry name" value="Trypsin-like serine proteases"/>
    <property type="match status" value="1"/>
</dbReference>
<proteinExistence type="predicted"/>
<dbReference type="RefSeq" id="WP_158295702.1">
    <property type="nucleotide sequence ID" value="NZ_JACIEX010000004.1"/>
</dbReference>
<dbReference type="PRINTS" id="PR00834">
    <property type="entry name" value="PROTEASES2C"/>
</dbReference>
<evidence type="ECO:0000313" key="3">
    <source>
        <dbReference type="Proteomes" id="UP000553980"/>
    </source>
</evidence>
<evidence type="ECO:0000256" key="1">
    <source>
        <dbReference type="SAM" id="MobiDB-lite"/>
    </source>
</evidence>
<dbReference type="GO" id="GO:0006508">
    <property type="term" value="P:proteolysis"/>
    <property type="evidence" value="ECO:0007669"/>
    <property type="project" value="InterPro"/>
</dbReference>
<comment type="caution">
    <text evidence="2">The sequence shown here is derived from an EMBL/GenBank/DDBJ whole genome shotgun (WGS) entry which is preliminary data.</text>
</comment>
<gene>
    <name evidence="2" type="ORF">GGQ79_002491</name>
</gene>
<dbReference type="GO" id="GO:0004252">
    <property type="term" value="F:serine-type endopeptidase activity"/>
    <property type="evidence" value="ECO:0007669"/>
    <property type="project" value="InterPro"/>
</dbReference>